<keyword evidence="1" id="KW-0547">Nucleotide-binding</keyword>
<evidence type="ECO:0000313" key="6">
    <source>
        <dbReference type="Proteomes" id="UP000199408"/>
    </source>
</evidence>
<accession>A0A1C5HM85</accession>
<evidence type="ECO:0000259" key="4">
    <source>
        <dbReference type="SMART" id="SM00797"/>
    </source>
</evidence>
<keyword evidence="3" id="KW-0067">ATP-binding</keyword>
<dbReference type="AlphaFoldDB" id="A0A1C5HM85"/>
<reference evidence="6" key="1">
    <citation type="submission" date="2016-06" db="EMBL/GenBank/DDBJ databases">
        <authorList>
            <person name="Varghese N."/>
        </authorList>
    </citation>
    <scope>NUCLEOTIDE SEQUENCE [LARGE SCALE GENOMIC DNA]</scope>
    <source>
        <strain evidence="6">DSM 43171</strain>
    </source>
</reference>
<dbReference type="SMART" id="SM00797">
    <property type="entry name" value="AHS2"/>
    <property type="match status" value="1"/>
</dbReference>
<dbReference type="PANTHER" id="PTHR43309:SF3">
    <property type="entry name" value="5-OXOPROLINASE SUBUNIT C"/>
    <property type="match status" value="1"/>
</dbReference>
<dbReference type="NCBIfam" id="TIGR00724">
    <property type="entry name" value="urea_amlyse_rel"/>
    <property type="match status" value="1"/>
</dbReference>
<sequence>MIEVLRAGPATTVQDLGRPGYAHLGVPRSGALDPAALALANRLVGNPPTAAGLEITLTGCTLRPTRAVTVALTGADADVRVGRRPGDVGRPLSVPAGAVLRIGPPRAGLRSWLAVDGGIAVEPVLGSRATDTLSGLGPPPVRDGDRLPIGPWPGHPAPVDWTVVPAVPDQLRLTLRPGPRDDWFTADALDRLLRTPYTISPVGDRVGARLLGAPLPRAVAGELPSEGVVLGAVQVPADGQPLVFLADHPTTGGYPVIGVVDDVTGLAQARPGTTVTFHGPQR</sequence>
<organism evidence="5 6">
    <name type="scientific">Micromonospora halophytica</name>
    <dbReference type="NCBI Taxonomy" id="47864"/>
    <lineage>
        <taxon>Bacteria</taxon>
        <taxon>Bacillati</taxon>
        <taxon>Actinomycetota</taxon>
        <taxon>Actinomycetes</taxon>
        <taxon>Micromonosporales</taxon>
        <taxon>Micromonosporaceae</taxon>
        <taxon>Micromonospora</taxon>
    </lineage>
</organism>
<dbReference type="GO" id="GO:0005524">
    <property type="term" value="F:ATP binding"/>
    <property type="evidence" value="ECO:0007669"/>
    <property type="project" value="UniProtKB-KW"/>
</dbReference>
<feature type="domain" description="Carboxyltransferase" evidence="4">
    <location>
        <begin position="23"/>
        <end position="282"/>
    </location>
</feature>
<evidence type="ECO:0000313" key="5">
    <source>
        <dbReference type="EMBL" id="SCG47130.1"/>
    </source>
</evidence>
<evidence type="ECO:0000256" key="3">
    <source>
        <dbReference type="ARBA" id="ARBA00022840"/>
    </source>
</evidence>
<evidence type="ECO:0000256" key="1">
    <source>
        <dbReference type="ARBA" id="ARBA00022741"/>
    </source>
</evidence>
<dbReference type="Pfam" id="PF02626">
    <property type="entry name" value="CT_A_B"/>
    <property type="match status" value="1"/>
</dbReference>
<dbReference type="EMBL" id="FMDN01000005">
    <property type="protein sequence ID" value="SCG47130.1"/>
    <property type="molecule type" value="Genomic_DNA"/>
</dbReference>
<dbReference type="Gene3D" id="2.40.100.10">
    <property type="entry name" value="Cyclophilin-like"/>
    <property type="match status" value="1"/>
</dbReference>
<name>A0A1C5HM85_9ACTN</name>
<dbReference type="OrthoDB" id="9768696at2"/>
<evidence type="ECO:0000256" key="2">
    <source>
        <dbReference type="ARBA" id="ARBA00022801"/>
    </source>
</evidence>
<keyword evidence="6" id="KW-1185">Reference proteome</keyword>
<keyword evidence="2" id="KW-0378">Hydrolase</keyword>
<proteinExistence type="predicted"/>
<dbReference type="STRING" id="47864.GA0070560_10567"/>
<dbReference type="SUPFAM" id="SSF50891">
    <property type="entry name" value="Cyclophilin-like"/>
    <property type="match status" value="1"/>
</dbReference>
<dbReference type="InterPro" id="IPR052708">
    <property type="entry name" value="PxpC"/>
</dbReference>
<protein>
    <submittedName>
        <fullName evidence="5">Biotin-dependent carboxylase uncharacterized domain-containing protein</fullName>
    </submittedName>
</protein>
<dbReference type="RefSeq" id="WP_091293875.1">
    <property type="nucleotide sequence ID" value="NZ_FMDN01000005.1"/>
</dbReference>
<dbReference type="InterPro" id="IPR003778">
    <property type="entry name" value="CT_A_B"/>
</dbReference>
<dbReference type="InterPro" id="IPR029000">
    <property type="entry name" value="Cyclophilin-like_dom_sf"/>
</dbReference>
<dbReference type="PANTHER" id="PTHR43309">
    <property type="entry name" value="5-OXOPROLINASE SUBUNIT C"/>
    <property type="match status" value="1"/>
</dbReference>
<dbReference type="GO" id="GO:0016787">
    <property type="term" value="F:hydrolase activity"/>
    <property type="evidence" value="ECO:0007669"/>
    <property type="project" value="UniProtKB-KW"/>
</dbReference>
<dbReference type="Proteomes" id="UP000199408">
    <property type="component" value="Unassembled WGS sequence"/>
</dbReference>
<gene>
    <name evidence="5" type="ORF">GA0070560_10567</name>
</gene>